<keyword evidence="8" id="KW-1278">Translocase</keyword>
<dbReference type="GO" id="GO:0015990">
    <property type="term" value="P:electron transport coupled proton transport"/>
    <property type="evidence" value="ECO:0007669"/>
    <property type="project" value="TreeGrafter"/>
</dbReference>
<feature type="transmembrane region" description="Helical" evidence="16">
    <location>
        <begin position="472"/>
        <end position="491"/>
    </location>
</feature>
<name>A0A5Q0U0F7_MARNE</name>
<keyword evidence="11 16" id="KW-0520">NAD</keyword>
<dbReference type="GO" id="GO:0042773">
    <property type="term" value="P:ATP synthesis coupled electron transport"/>
    <property type="evidence" value="ECO:0007669"/>
    <property type="project" value="InterPro"/>
</dbReference>
<dbReference type="GO" id="GO:0003954">
    <property type="term" value="F:NADH dehydrogenase activity"/>
    <property type="evidence" value="ECO:0007669"/>
    <property type="project" value="TreeGrafter"/>
</dbReference>
<feature type="transmembrane region" description="Helical" evidence="16">
    <location>
        <begin position="233"/>
        <end position="251"/>
    </location>
</feature>
<evidence type="ECO:0000256" key="14">
    <source>
        <dbReference type="ARBA" id="ARBA00023136"/>
    </source>
</evidence>
<comment type="function">
    <text evidence="16">Core subunit of the mitochondrial membrane respiratory chain NADH dehydrogenase (Complex I) which catalyzes electron transfer from NADH through the respiratory chain, using ubiquinone as an electron acceptor. Essential for the catalytic activity and assembly of complex I.</text>
</comment>
<feature type="transmembrane region" description="Helical" evidence="16">
    <location>
        <begin position="330"/>
        <end position="348"/>
    </location>
</feature>
<feature type="transmembrane region" description="Helical" evidence="16">
    <location>
        <begin position="545"/>
        <end position="563"/>
    </location>
</feature>
<feature type="transmembrane region" description="Helical" evidence="16">
    <location>
        <begin position="206"/>
        <end position="227"/>
    </location>
</feature>
<dbReference type="PRINTS" id="PR01434">
    <property type="entry name" value="NADHDHGNASE5"/>
</dbReference>
<feature type="transmembrane region" description="Helical" evidence="16">
    <location>
        <begin position="446"/>
        <end position="465"/>
    </location>
</feature>
<comment type="subcellular location">
    <subcellularLocation>
        <location evidence="1">Mitochondrion inner membrane</location>
        <topology evidence="1">Multi-pass membrane protein</topology>
    </subcellularLocation>
</comment>
<dbReference type="InterPro" id="IPR003945">
    <property type="entry name" value="NU5C-like"/>
</dbReference>
<dbReference type="Pfam" id="PF00662">
    <property type="entry name" value="Proton_antipo_N"/>
    <property type="match status" value="1"/>
</dbReference>
<evidence type="ECO:0000256" key="9">
    <source>
        <dbReference type="ARBA" id="ARBA00022982"/>
    </source>
</evidence>
<dbReference type="GO" id="GO:0008137">
    <property type="term" value="F:NADH dehydrogenase (ubiquinone) activity"/>
    <property type="evidence" value="ECO:0007669"/>
    <property type="project" value="UniProtKB-EC"/>
</dbReference>
<evidence type="ECO:0000256" key="10">
    <source>
        <dbReference type="ARBA" id="ARBA00022989"/>
    </source>
</evidence>
<evidence type="ECO:0000256" key="4">
    <source>
        <dbReference type="ARBA" id="ARBA00022448"/>
    </source>
</evidence>
<feature type="domain" description="NADH dehydrogenase subunit 5 C-terminal" evidence="19">
    <location>
        <begin position="383"/>
        <end position="563"/>
    </location>
</feature>
<dbReference type="EMBL" id="MK120303">
    <property type="protein sequence ID" value="QGA73889.1"/>
    <property type="molecule type" value="Genomic_DNA"/>
</dbReference>
<feature type="transmembrane region" description="Helical" evidence="16">
    <location>
        <begin position="144"/>
        <end position="165"/>
    </location>
</feature>
<dbReference type="EC" id="7.1.1.2" evidence="2 16"/>
<evidence type="ECO:0000259" key="19">
    <source>
        <dbReference type="Pfam" id="PF06455"/>
    </source>
</evidence>
<evidence type="ECO:0000256" key="11">
    <source>
        <dbReference type="ARBA" id="ARBA00023027"/>
    </source>
</evidence>
<dbReference type="GO" id="GO:0005743">
    <property type="term" value="C:mitochondrial inner membrane"/>
    <property type="evidence" value="ECO:0007669"/>
    <property type="project" value="UniProtKB-SubCell"/>
</dbReference>
<dbReference type="InterPro" id="IPR001750">
    <property type="entry name" value="ND/Mrp_TM"/>
</dbReference>
<keyword evidence="5" id="KW-0679">Respiratory chain</keyword>
<evidence type="ECO:0000256" key="5">
    <source>
        <dbReference type="ARBA" id="ARBA00022660"/>
    </source>
</evidence>
<feature type="domain" description="NADH-Ubiquinone oxidoreductase (complex I) chain 5 N-terminal" evidence="18">
    <location>
        <begin position="34"/>
        <end position="82"/>
    </location>
</feature>
<evidence type="ECO:0000256" key="15">
    <source>
        <dbReference type="ARBA" id="ARBA00049551"/>
    </source>
</evidence>
<gene>
    <name evidence="20" type="primary">nad5</name>
</gene>
<protein>
    <recommendedName>
        <fullName evidence="3 16">NADH-ubiquinone oxidoreductase chain 5</fullName>
        <ecNumber evidence="2 16">7.1.1.2</ecNumber>
    </recommendedName>
</protein>
<reference evidence="20" key="1">
    <citation type="submission" date="2018-11" db="EMBL/GenBank/DDBJ databases">
        <title>Mitogenome of the invasive worm Marenzelleria neglecta.</title>
        <authorList>
            <person name="Gastineau R."/>
        </authorList>
    </citation>
    <scope>NUCLEOTIDE SEQUENCE</scope>
</reference>
<feature type="transmembrane region" description="Helical" evidence="16">
    <location>
        <begin position="50"/>
        <end position="70"/>
    </location>
</feature>
<keyword evidence="7" id="KW-0999">Mitochondrion inner membrane</keyword>
<proteinExistence type="inferred from homology"/>
<comment type="catalytic activity">
    <reaction evidence="15 16">
        <text>a ubiquinone + NADH + 5 H(+)(in) = a ubiquinol + NAD(+) + 4 H(+)(out)</text>
        <dbReference type="Rhea" id="RHEA:29091"/>
        <dbReference type="Rhea" id="RHEA-COMP:9565"/>
        <dbReference type="Rhea" id="RHEA-COMP:9566"/>
        <dbReference type="ChEBI" id="CHEBI:15378"/>
        <dbReference type="ChEBI" id="CHEBI:16389"/>
        <dbReference type="ChEBI" id="CHEBI:17976"/>
        <dbReference type="ChEBI" id="CHEBI:57540"/>
        <dbReference type="ChEBI" id="CHEBI:57945"/>
        <dbReference type="EC" id="7.1.1.2"/>
    </reaction>
</comment>
<feature type="transmembrane region" description="Helical" evidence="16">
    <location>
        <begin position="82"/>
        <end position="99"/>
    </location>
</feature>
<evidence type="ECO:0000256" key="3">
    <source>
        <dbReference type="ARBA" id="ARBA00021096"/>
    </source>
</evidence>
<evidence type="ECO:0000256" key="8">
    <source>
        <dbReference type="ARBA" id="ARBA00022967"/>
    </source>
</evidence>
<dbReference type="InterPro" id="IPR001516">
    <property type="entry name" value="Proton_antipo_N"/>
</dbReference>
<organism evidence="20">
    <name type="scientific">Marenzelleria neglecta</name>
    <name type="common">Red-gilled mud worm</name>
    <dbReference type="NCBI Taxonomy" id="361650"/>
    <lineage>
        <taxon>Eukaryota</taxon>
        <taxon>Metazoa</taxon>
        <taxon>Spiralia</taxon>
        <taxon>Lophotrochozoa</taxon>
        <taxon>Annelida</taxon>
        <taxon>Polychaeta</taxon>
        <taxon>Sedentaria</taxon>
        <taxon>Canalipalpata</taxon>
        <taxon>Spionida</taxon>
        <taxon>Spionidae</taxon>
        <taxon>Marenzelleria</taxon>
    </lineage>
</organism>
<evidence type="ECO:0000256" key="13">
    <source>
        <dbReference type="ARBA" id="ARBA00023128"/>
    </source>
</evidence>
<feature type="transmembrane region" description="Helical" evidence="16">
    <location>
        <begin position="368"/>
        <end position="389"/>
    </location>
</feature>
<feature type="domain" description="NADH:quinone oxidoreductase/Mrp antiporter transmembrane" evidence="17">
    <location>
        <begin position="101"/>
        <end position="380"/>
    </location>
</feature>
<evidence type="ECO:0000256" key="1">
    <source>
        <dbReference type="ARBA" id="ARBA00004448"/>
    </source>
</evidence>
<feature type="transmembrane region" description="Helical" evidence="16">
    <location>
        <begin position="171"/>
        <end position="194"/>
    </location>
</feature>
<keyword evidence="6 16" id="KW-0812">Transmembrane</keyword>
<dbReference type="Pfam" id="PF06455">
    <property type="entry name" value="NADH5_C"/>
    <property type="match status" value="1"/>
</dbReference>
<accession>A0A5Q0U0F7</accession>
<keyword evidence="9" id="KW-0249">Electron transport</keyword>
<feature type="transmembrane region" description="Helical" evidence="16">
    <location>
        <begin position="263"/>
        <end position="288"/>
    </location>
</feature>
<dbReference type="PANTHER" id="PTHR42829:SF2">
    <property type="entry name" value="NADH-UBIQUINONE OXIDOREDUCTASE CHAIN 5"/>
    <property type="match status" value="1"/>
</dbReference>
<dbReference type="InterPro" id="IPR010934">
    <property type="entry name" value="NADH_DH_su5_C"/>
</dbReference>
<keyword evidence="10 16" id="KW-1133">Transmembrane helix</keyword>
<feature type="transmembrane region" description="Helical" evidence="16">
    <location>
        <begin position="105"/>
        <end position="123"/>
    </location>
</feature>
<keyword evidence="4 16" id="KW-0813">Transport</keyword>
<evidence type="ECO:0000256" key="12">
    <source>
        <dbReference type="ARBA" id="ARBA00023075"/>
    </source>
</evidence>
<evidence type="ECO:0000256" key="6">
    <source>
        <dbReference type="ARBA" id="ARBA00022692"/>
    </source>
</evidence>
<comment type="similarity">
    <text evidence="16">Belongs to the complex I subunit 5 family.</text>
</comment>
<keyword evidence="12 16" id="KW-0830">Ubiquinone</keyword>
<dbReference type="AlphaFoldDB" id="A0A5Q0U0F7"/>
<geneLocation type="mitochondrion" evidence="20"/>
<keyword evidence="13 16" id="KW-0496">Mitochondrion</keyword>
<evidence type="ECO:0000256" key="16">
    <source>
        <dbReference type="RuleBase" id="RU003404"/>
    </source>
</evidence>
<dbReference type="PANTHER" id="PTHR42829">
    <property type="entry name" value="NADH-UBIQUINONE OXIDOREDUCTASE CHAIN 5"/>
    <property type="match status" value="1"/>
</dbReference>
<sequence length="564" mass="62070">MASTLLFSILILITPASFLIASLSKTYILEWVFFSSPSVPVAMNLVIDPYGLIFSMTVLFISANVMLFTNSYMSEDLYMKRFVYLVLAFVLSMNFLIFIPNLITLLIGWDGLGLVSFLLVIYYQNPKSLAAGMITALTNRVGDVFLLLSIGWALNSTHWNIMYLWNSPYSSILAITLMIAAMTKSAQIPFSSWLPAAMAAPTPVSALVHSSTLVTAGIFLLFRFYPFLSQSPLFHQTLLILATLTTLMAGLSAMTECDMKKIIALSTLSQLGVMMISLALGAPILAFFHLITHALFKALLFLCAGTLIHLHHHSQDLRFMGNLSLQSPSITSALLIANIALCGAPFMAGFYSKDMILEFSLFYPSNAFFIMLFFFATGLTASYTARFLLSVIWSPSCSLPLHPTNDKDTYCTVPTALLSLGAIMAGSLLNWALVSPTLEFFLPTHLKLLTMFVTLVGFSFSWLYSSNTSSSSAWLMSATTANYASCFMWFLTPLSSQNLLKHPFTLGHLFSKSLDNGWEEILGGQGVLMASSKASSALQLTQKNLTTTHLTMGMLIIPLIFLFL</sequence>
<feature type="transmembrane region" description="Helical" evidence="16">
    <location>
        <begin position="410"/>
        <end position="434"/>
    </location>
</feature>
<keyword evidence="14 16" id="KW-0472">Membrane</keyword>
<evidence type="ECO:0000259" key="17">
    <source>
        <dbReference type="Pfam" id="PF00361"/>
    </source>
</evidence>
<dbReference type="Pfam" id="PF00361">
    <property type="entry name" value="Proton_antipo_M"/>
    <property type="match status" value="1"/>
</dbReference>
<evidence type="ECO:0000256" key="2">
    <source>
        <dbReference type="ARBA" id="ARBA00012944"/>
    </source>
</evidence>
<evidence type="ECO:0000256" key="7">
    <source>
        <dbReference type="ARBA" id="ARBA00022792"/>
    </source>
</evidence>
<evidence type="ECO:0000259" key="18">
    <source>
        <dbReference type="Pfam" id="PF00662"/>
    </source>
</evidence>
<feature type="transmembrane region" description="Helical" evidence="16">
    <location>
        <begin position="294"/>
        <end position="310"/>
    </location>
</feature>
<evidence type="ECO:0000313" key="20">
    <source>
        <dbReference type="EMBL" id="QGA73889.1"/>
    </source>
</evidence>